<organism evidence="1 2">
    <name type="scientific">Longimycelium tulufanense</name>
    <dbReference type="NCBI Taxonomy" id="907463"/>
    <lineage>
        <taxon>Bacteria</taxon>
        <taxon>Bacillati</taxon>
        <taxon>Actinomycetota</taxon>
        <taxon>Actinomycetes</taxon>
        <taxon>Pseudonocardiales</taxon>
        <taxon>Pseudonocardiaceae</taxon>
        <taxon>Longimycelium</taxon>
    </lineage>
</organism>
<reference evidence="1" key="2">
    <citation type="submission" date="2020-09" db="EMBL/GenBank/DDBJ databases">
        <authorList>
            <person name="Sun Q."/>
            <person name="Zhou Y."/>
        </authorList>
    </citation>
    <scope>NUCLEOTIDE SEQUENCE</scope>
    <source>
        <strain evidence="1">CGMCC 4.5737</strain>
    </source>
</reference>
<dbReference type="EMBL" id="BMMK01000019">
    <property type="protein sequence ID" value="GGM64840.1"/>
    <property type="molecule type" value="Genomic_DNA"/>
</dbReference>
<accession>A0A8J3FXQ8</accession>
<dbReference type="AlphaFoldDB" id="A0A8J3FXQ8"/>
<keyword evidence="2" id="KW-1185">Reference proteome</keyword>
<proteinExistence type="predicted"/>
<comment type="caution">
    <text evidence="1">The sequence shown here is derived from an EMBL/GenBank/DDBJ whole genome shotgun (WGS) entry which is preliminary data.</text>
</comment>
<evidence type="ECO:0008006" key="3">
    <source>
        <dbReference type="Google" id="ProtNLM"/>
    </source>
</evidence>
<protein>
    <recommendedName>
        <fullName evidence="3">Minor tail protein</fullName>
    </recommendedName>
</protein>
<sequence>MQTQGGDAAEKAITAPERRFVVSLVVDWDGTGRFDHPLSDLSACVSAVRTDRALRGSAPEEILIIEGSSAAELTLTLSGTVDGTSLAHLFSPFNEQSPFYQQDIAGREITYALGVETAVGTVWYPQFVGVVQEITPDRVAETVELRALDRVELLRRPVRLPPAAISEEHVAYGERDSQLARSHWVIDTALRQCGVSPTPYRPPLKEDTPTLLDRGDDWFEGCQFYVTGNGSWWPTIGYIDNPNASSFPNPGVPMFADTAPRHPDVDPNGPRPQALHGLGTPVSHEYGQRHHQGIIRYWCNDATWLYSTGMHYAGFTLNTTGPNPDRFQSVDRHNAMQIQAGHYWVLTIEIDKGKVRGRASYTRTSWQDRITTEWVPIPAGQDHVQIFVQWDNSTGTGSRMYVQAGSNSNGELKQYTAPVFEDYYVDPLSGRITLGQALSMSDIFYSNRNYVAKGIDIEEGRRPARYAAVLDHGLNRLSFAPARNGEAWDTITDVAAAEYGSVFWDENGIFRFWTLDTVLAKQQQVVRTLTIDDITGLKFTTTLETVRNTFSIKVKKKKATWSGAMYSSRDPWEFYVPGGSRIAKRFRVATDDALSPLSYGFRKRSSTGDGGWPHWTDDVTHGYVPQYFIDGQWKEDNTRHDLAEGVTDNINVFWDGYGNLQILVHNPWKEDMRFATDSGQPAFRISGTRILDETPKTVIVRDPESVRRYGPRLLRLSGDWYQDDYGARAIFDVLTKRTTRQAPITDAVTIPGDPRLQLGDTLTIRDRGGFGEEFHIQIYGIRREYSADTGLTDTLMVEVTSTAHPGTWDAPSYGRWDRSLIWS</sequence>
<name>A0A8J3FXQ8_9PSEU</name>
<dbReference type="RefSeq" id="WP_189059768.1">
    <property type="nucleotide sequence ID" value="NZ_BMMK01000019.1"/>
</dbReference>
<reference evidence="1" key="1">
    <citation type="journal article" date="2014" name="Int. J. Syst. Evol. Microbiol.">
        <title>Complete genome sequence of Corynebacterium casei LMG S-19264T (=DSM 44701T), isolated from a smear-ripened cheese.</title>
        <authorList>
            <consortium name="US DOE Joint Genome Institute (JGI-PGF)"/>
            <person name="Walter F."/>
            <person name="Albersmeier A."/>
            <person name="Kalinowski J."/>
            <person name="Ruckert C."/>
        </authorList>
    </citation>
    <scope>NUCLEOTIDE SEQUENCE</scope>
    <source>
        <strain evidence="1">CGMCC 4.5737</strain>
    </source>
</reference>
<dbReference type="Proteomes" id="UP000637578">
    <property type="component" value="Unassembled WGS sequence"/>
</dbReference>
<evidence type="ECO:0000313" key="2">
    <source>
        <dbReference type="Proteomes" id="UP000637578"/>
    </source>
</evidence>
<evidence type="ECO:0000313" key="1">
    <source>
        <dbReference type="EMBL" id="GGM64840.1"/>
    </source>
</evidence>
<gene>
    <name evidence="1" type="ORF">GCM10012275_39280</name>
</gene>